<evidence type="ECO:0000313" key="11">
    <source>
        <dbReference type="EMBL" id="JAP46907.1"/>
    </source>
</evidence>
<keyword evidence="5" id="KW-0805">Transcription regulation</keyword>
<evidence type="ECO:0000256" key="8">
    <source>
        <dbReference type="PROSITE-ProRule" id="PRU00042"/>
    </source>
</evidence>
<keyword evidence="2" id="KW-0479">Metal-binding</keyword>
<dbReference type="GO" id="GO:0005654">
    <property type="term" value="C:nucleoplasm"/>
    <property type="evidence" value="ECO:0007669"/>
    <property type="project" value="TreeGrafter"/>
</dbReference>
<keyword evidence="6" id="KW-0804">Transcription</keyword>
<evidence type="ECO:0000256" key="7">
    <source>
        <dbReference type="ARBA" id="ARBA00023242"/>
    </source>
</evidence>
<evidence type="ECO:0000256" key="5">
    <source>
        <dbReference type="ARBA" id="ARBA00023015"/>
    </source>
</evidence>
<dbReference type="Gene3D" id="3.30.160.60">
    <property type="entry name" value="Classic Zinc Finger"/>
    <property type="match status" value="3"/>
</dbReference>
<keyword evidence="8" id="KW-0863">Zinc-finger</keyword>
<feature type="domain" description="C2H2-type" evidence="10">
    <location>
        <begin position="335"/>
        <end position="362"/>
    </location>
</feature>
<keyword evidence="7" id="KW-0539">Nucleus</keyword>
<sequence length="440" mass="49026">MRMKLLLQVPENMEAFLPNFADIKTGYTPTQTMEAPFKDCSRLENLDTPTPLKHTDFFAYLEQTDSGHSSSTSAATTPIQQRSQQADLLVSNIKTEESACQEPRPLLIYDQSAGGSEGRPFALSAQYPMPTYYAHLPEAACCNLRPSQPYPRQVLGEGLAHYELSVPMSMEAGTAFTPTAVPPPLAGSQTVYTHLQPVRLTVSVEPCALGHSSGSLHEGTHSPRRYSMPQTPSIYERPSPIQLAPVQFTGCNTPLFTSPVKLDREGGREGNSVDNCIDSTAGGRGTSSSTPRKEPPQMTLKEKQFLCNIGSCEKRFARVDELKRHQRTHSDYRPYGCDRCNKAFTRSDHLITHKRTHTGEKPYQCPHCDRRFARSDERSRHIKTHMNPRFPQGRGRRFGGVNGASRTRQPPNSQQKQKQQPKRDSMDEGGCGSSTLYSHN</sequence>
<organism evidence="11">
    <name type="scientific">Schistocephalus solidus</name>
    <name type="common">Tapeworm</name>
    <dbReference type="NCBI Taxonomy" id="70667"/>
    <lineage>
        <taxon>Eukaryota</taxon>
        <taxon>Metazoa</taxon>
        <taxon>Spiralia</taxon>
        <taxon>Lophotrochozoa</taxon>
        <taxon>Platyhelminthes</taxon>
        <taxon>Cestoda</taxon>
        <taxon>Eucestoda</taxon>
        <taxon>Diphyllobothriidea</taxon>
        <taxon>Diphyllobothriidae</taxon>
        <taxon>Schistocephalus</taxon>
    </lineage>
</organism>
<evidence type="ECO:0000256" key="2">
    <source>
        <dbReference type="ARBA" id="ARBA00022723"/>
    </source>
</evidence>
<evidence type="ECO:0000256" key="6">
    <source>
        <dbReference type="ARBA" id="ARBA00023163"/>
    </source>
</evidence>
<evidence type="ECO:0000259" key="10">
    <source>
        <dbReference type="PROSITE" id="PS50157"/>
    </source>
</evidence>
<dbReference type="PROSITE" id="PS00028">
    <property type="entry name" value="ZINC_FINGER_C2H2_1"/>
    <property type="match status" value="3"/>
</dbReference>
<dbReference type="SUPFAM" id="SSF57667">
    <property type="entry name" value="beta-beta-alpha zinc fingers"/>
    <property type="match status" value="2"/>
</dbReference>
<dbReference type="SMART" id="SM00355">
    <property type="entry name" value="ZnF_C2H2"/>
    <property type="match status" value="3"/>
</dbReference>
<name>A0A0X3PAF1_SCHSO</name>
<dbReference type="PANTHER" id="PTHR24399:SF23">
    <property type="entry name" value="C2H2-TYPE DOMAIN-CONTAINING PROTEIN"/>
    <property type="match status" value="1"/>
</dbReference>
<accession>A0A0X3PAF1</accession>
<gene>
    <name evidence="11" type="primary">EGR1</name>
    <name evidence="11" type="ORF">TR116281</name>
</gene>
<dbReference type="GO" id="GO:0000978">
    <property type="term" value="F:RNA polymerase II cis-regulatory region sequence-specific DNA binding"/>
    <property type="evidence" value="ECO:0007669"/>
    <property type="project" value="TreeGrafter"/>
</dbReference>
<feature type="domain" description="C2H2-type" evidence="10">
    <location>
        <begin position="305"/>
        <end position="334"/>
    </location>
</feature>
<keyword evidence="4" id="KW-0862">Zinc</keyword>
<dbReference type="FunFam" id="3.30.160.60:FF:000515">
    <property type="entry name" value="early growth response protein 4"/>
    <property type="match status" value="1"/>
</dbReference>
<protein>
    <submittedName>
        <fullName evidence="11">Early growth response protein 1</fullName>
    </submittedName>
</protein>
<comment type="subcellular location">
    <subcellularLocation>
        <location evidence="1">Nucleus</location>
    </subcellularLocation>
</comment>
<dbReference type="Pfam" id="PF00096">
    <property type="entry name" value="zf-C2H2"/>
    <property type="match status" value="3"/>
</dbReference>
<dbReference type="GO" id="GO:0008270">
    <property type="term" value="F:zinc ion binding"/>
    <property type="evidence" value="ECO:0007669"/>
    <property type="project" value="UniProtKB-KW"/>
</dbReference>
<dbReference type="GO" id="GO:0001227">
    <property type="term" value="F:DNA-binding transcription repressor activity, RNA polymerase II-specific"/>
    <property type="evidence" value="ECO:0007669"/>
    <property type="project" value="TreeGrafter"/>
</dbReference>
<dbReference type="InterPro" id="IPR036236">
    <property type="entry name" value="Znf_C2H2_sf"/>
</dbReference>
<feature type="domain" description="C2H2-type" evidence="10">
    <location>
        <begin position="363"/>
        <end position="390"/>
    </location>
</feature>
<dbReference type="PANTHER" id="PTHR24399">
    <property type="entry name" value="ZINC FINGER AND BTB DOMAIN-CONTAINING"/>
    <property type="match status" value="1"/>
</dbReference>
<evidence type="ECO:0000256" key="1">
    <source>
        <dbReference type="ARBA" id="ARBA00004123"/>
    </source>
</evidence>
<dbReference type="InterPro" id="IPR013087">
    <property type="entry name" value="Znf_C2H2_type"/>
</dbReference>
<feature type="compositionally biased region" description="Low complexity" evidence="9">
    <location>
        <begin position="409"/>
        <end position="418"/>
    </location>
</feature>
<dbReference type="AlphaFoldDB" id="A0A0X3PAF1"/>
<reference evidence="11" key="1">
    <citation type="submission" date="2016-01" db="EMBL/GenBank/DDBJ databases">
        <title>Reference transcriptome for the parasite Schistocephalus solidus: insights into the molecular evolution of parasitism.</title>
        <authorList>
            <person name="Hebert F.O."/>
            <person name="Grambauer S."/>
            <person name="Barber I."/>
            <person name="Landry C.R."/>
            <person name="Aubin-Horth N."/>
        </authorList>
    </citation>
    <scope>NUCLEOTIDE SEQUENCE</scope>
</reference>
<dbReference type="PROSITE" id="PS50157">
    <property type="entry name" value="ZINC_FINGER_C2H2_2"/>
    <property type="match status" value="3"/>
</dbReference>
<evidence type="ECO:0000256" key="9">
    <source>
        <dbReference type="SAM" id="MobiDB-lite"/>
    </source>
</evidence>
<proteinExistence type="predicted"/>
<evidence type="ECO:0000256" key="4">
    <source>
        <dbReference type="ARBA" id="ARBA00022833"/>
    </source>
</evidence>
<dbReference type="EMBL" id="GEEE01016318">
    <property type="protein sequence ID" value="JAP46907.1"/>
    <property type="molecule type" value="Transcribed_RNA"/>
</dbReference>
<keyword evidence="3" id="KW-0677">Repeat</keyword>
<feature type="region of interest" description="Disordered" evidence="9">
    <location>
        <begin position="376"/>
        <end position="440"/>
    </location>
</feature>
<evidence type="ECO:0000256" key="3">
    <source>
        <dbReference type="ARBA" id="ARBA00022737"/>
    </source>
</evidence>
<feature type="region of interest" description="Disordered" evidence="9">
    <location>
        <begin position="262"/>
        <end position="299"/>
    </location>
</feature>